<keyword evidence="2" id="KW-1185">Reference proteome</keyword>
<evidence type="ECO:0000259" key="1">
    <source>
        <dbReference type="Pfam" id="PF10551"/>
    </source>
</evidence>
<feature type="domain" description="MULE transposase" evidence="1">
    <location>
        <begin position="146"/>
        <end position="239"/>
    </location>
</feature>
<dbReference type="OMA" id="KYPRTIM"/>
<dbReference type="eggNOG" id="ENOG502QSMI">
    <property type="taxonomic scope" value="Eukaryota"/>
</dbReference>
<protein>
    <submittedName>
        <fullName evidence="3">Protein FAR1-RELATED SEQUENCE 5-like</fullName>
    </submittedName>
</protein>
<dbReference type="OrthoDB" id="2402896at2759"/>
<dbReference type="AlphaFoldDB" id="A0A1U8ARX4"/>
<dbReference type="Proteomes" id="UP000189703">
    <property type="component" value="Unplaced"/>
</dbReference>
<evidence type="ECO:0000313" key="3">
    <source>
        <dbReference type="RefSeq" id="XP_010270684.1"/>
    </source>
</evidence>
<dbReference type="RefSeq" id="XP_010270684.1">
    <property type="nucleotide sequence ID" value="XM_010272382.1"/>
</dbReference>
<proteinExistence type="predicted"/>
<dbReference type="InParanoid" id="A0A1U8ARX4"/>
<dbReference type="GeneID" id="104606933"/>
<accession>A0A1U8ARX4</accession>
<dbReference type="Pfam" id="PF10551">
    <property type="entry name" value="MULE"/>
    <property type="match status" value="1"/>
</dbReference>
<name>A0A1U8ARX4_NELNU</name>
<gene>
    <name evidence="3" type="primary">LOC104606933</name>
</gene>
<organism evidence="2 3">
    <name type="scientific">Nelumbo nucifera</name>
    <name type="common">Sacred lotus</name>
    <dbReference type="NCBI Taxonomy" id="4432"/>
    <lineage>
        <taxon>Eukaryota</taxon>
        <taxon>Viridiplantae</taxon>
        <taxon>Streptophyta</taxon>
        <taxon>Embryophyta</taxon>
        <taxon>Tracheophyta</taxon>
        <taxon>Spermatophyta</taxon>
        <taxon>Magnoliopsida</taxon>
        <taxon>Proteales</taxon>
        <taxon>Nelumbonaceae</taxon>
        <taxon>Nelumbo</taxon>
    </lineage>
</organism>
<dbReference type="InterPro" id="IPR018289">
    <property type="entry name" value="MULE_transposase_dom"/>
</dbReference>
<dbReference type="PANTHER" id="PTHR47718">
    <property type="entry name" value="OS01G0519700 PROTEIN"/>
    <property type="match status" value="1"/>
</dbReference>
<dbReference type="KEGG" id="nnu:104606933"/>
<sequence length="291" mass="33519">MTISHSKDGYPVIGFNETHNHMIVTPTKSHMLRSQRMISDIQGFQAKMANDAGIALKAVMELMAREAGGRENVGFTSVDLKNYLHSYQTRNMEKGEACGILQYFEDKQLQNPSFVYTIQLDQVELVTNLFWADAQMIVDYAHFGDVVSFDTTYRTNKENRSLVIFVGVNNYRQAIIFGVALLYDETTASFEWLFEVFLKTMGGKPPQTILTDDDVAMAKAISLVLPQSHHQLCVWHMFQSVSKHLSGVFEKFKSFSQDFRDCVYDYDDVDEFENAWKNMIDKYTLQENEWL</sequence>
<evidence type="ECO:0000313" key="2">
    <source>
        <dbReference type="Proteomes" id="UP000189703"/>
    </source>
</evidence>
<reference evidence="3" key="1">
    <citation type="submission" date="2025-08" db="UniProtKB">
        <authorList>
            <consortium name="RefSeq"/>
        </authorList>
    </citation>
    <scope>IDENTIFICATION</scope>
</reference>
<dbReference type="STRING" id="4432.A0A1U8ARX4"/>